<name>A0A4Y2J697_ARAVE</name>
<dbReference type="AlphaFoldDB" id="A0A4Y2J697"/>
<evidence type="ECO:0000313" key="1">
    <source>
        <dbReference type="EMBL" id="GBM84751.1"/>
    </source>
</evidence>
<organism evidence="2 5">
    <name type="scientific">Araneus ventricosus</name>
    <name type="common">Orbweaver spider</name>
    <name type="synonym">Epeira ventricosa</name>
    <dbReference type="NCBI Taxonomy" id="182803"/>
    <lineage>
        <taxon>Eukaryota</taxon>
        <taxon>Metazoa</taxon>
        <taxon>Ecdysozoa</taxon>
        <taxon>Arthropoda</taxon>
        <taxon>Chelicerata</taxon>
        <taxon>Arachnida</taxon>
        <taxon>Araneae</taxon>
        <taxon>Araneomorphae</taxon>
        <taxon>Entelegynae</taxon>
        <taxon>Araneoidea</taxon>
        <taxon>Araneidae</taxon>
        <taxon>Araneus</taxon>
    </lineage>
</organism>
<keyword evidence="5" id="KW-1185">Reference proteome</keyword>
<evidence type="ECO:0000313" key="2">
    <source>
        <dbReference type="EMBL" id="GBM84772.1"/>
    </source>
</evidence>
<protein>
    <submittedName>
        <fullName evidence="2">Uncharacterized protein</fullName>
    </submittedName>
</protein>
<dbReference type="EMBL" id="BGPR01265897">
    <property type="protein sequence ID" value="GBM84969.1"/>
    <property type="molecule type" value="Genomic_DNA"/>
</dbReference>
<dbReference type="EMBL" id="BGPR01265824">
    <property type="protein sequence ID" value="GBM84751.1"/>
    <property type="molecule type" value="Genomic_DNA"/>
</dbReference>
<comment type="caution">
    <text evidence="2">The sequence shown here is derived from an EMBL/GenBank/DDBJ whole genome shotgun (WGS) entry which is preliminary data.</text>
</comment>
<dbReference type="EMBL" id="BGPR01265874">
    <property type="protein sequence ID" value="GBM84893.1"/>
    <property type="molecule type" value="Genomic_DNA"/>
</dbReference>
<evidence type="ECO:0000313" key="3">
    <source>
        <dbReference type="EMBL" id="GBM84893.1"/>
    </source>
</evidence>
<dbReference type="Proteomes" id="UP000499080">
    <property type="component" value="Unassembled WGS sequence"/>
</dbReference>
<proteinExistence type="predicted"/>
<sequence>MQIYLHRYWVSRVAFGPQWPDGKVPSSELAASRFKTPFHSRSVALVVLMYVKSDIEGQAQNSPQPHQPNWVSGESRSEGNHLLVRNFGKGVCGSGVVI</sequence>
<reference evidence="2 5" key="1">
    <citation type="journal article" date="2019" name="Sci. Rep.">
        <title>Orb-weaving spider Araneus ventricosus genome elucidates the spidroin gene catalogue.</title>
        <authorList>
            <person name="Kono N."/>
            <person name="Nakamura H."/>
            <person name="Ohtoshi R."/>
            <person name="Moran D.A.P."/>
            <person name="Shinohara A."/>
            <person name="Yoshida Y."/>
            <person name="Fujiwara M."/>
            <person name="Mori M."/>
            <person name="Tomita M."/>
            <person name="Arakawa K."/>
        </authorList>
    </citation>
    <scope>NUCLEOTIDE SEQUENCE [LARGE SCALE GENOMIC DNA]</scope>
</reference>
<evidence type="ECO:0000313" key="5">
    <source>
        <dbReference type="Proteomes" id="UP000499080"/>
    </source>
</evidence>
<evidence type="ECO:0000313" key="4">
    <source>
        <dbReference type="EMBL" id="GBM84969.1"/>
    </source>
</evidence>
<accession>A0A4Y2J697</accession>
<dbReference type="EMBL" id="BGPR01265830">
    <property type="protein sequence ID" value="GBM84772.1"/>
    <property type="molecule type" value="Genomic_DNA"/>
</dbReference>
<gene>
    <name evidence="4" type="ORF">AVEN_109596_1</name>
    <name evidence="2" type="ORF">AVEN_189750_1</name>
    <name evidence="3" type="ORF">AVEN_56231_1</name>
    <name evidence="1" type="ORF">AVEN_6375_1</name>
</gene>